<keyword evidence="7" id="KW-0378">Hydrolase</keyword>
<dbReference type="Pfam" id="PF00642">
    <property type="entry name" value="zf-CCCH"/>
    <property type="match status" value="1"/>
</dbReference>
<evidence type="ECO:0000256" key="5">
    <source>
        <dbReference type="SAM" id="MobiDB-lite"/>
    </source>
</evidence>
<comment type="caution">
    <text evidence="7">The sequence shown here is derived from an EMBL/GenBank/DDBJ whole genome shotgun (WGS) entry which is preliminary data.</text>
</comment>
<feature type="region of interest" description="Disordered" evidence="5">
    <location>
        <begin position="89"/>
        <end position="154"/>
    </location>
</feature>
<keyword evidence="3 4" id="KW-0862">Zinc</keyword>
<gene>
    <name evidence="7" type="ORF">PG999_005231</name>
</gene>
<dbReference type="Gene3D" id="4.10.1000.10">
    <property type="entry name" value="Zinc finger, CCCH-type"/>
    <property type="match status" value="1"/>
</dbReference>
<dbReference type="GO" id="GO:0004386">
    <property type="term" value="F:helicase activity"/>
    <property type="evidence" value="ECO:0007669"/>
    <property type="project" value="UniProtKB-KW"/>
</dbReference>
<keyword evidence="7" id="KW-0067">ATP-binding</keyword>
<dbReference type="EMBL" id="JAQQWP010000004">
    <property type="protein sequence ID" value="KAK8121111.1"/>
    <property type="molecule type" value="Genomic_DNA"/>
</dbReference>
<dbReference type="PROSITE" id="PS50103">
    <property type="entry name" value="ZF_C3H1"/>
    <property type="match status" value="1"/>
</dbReference>
<reference evidence="7 8" key="1">
    <citation type="submission" date="2023-01" db="EMBL/GenBank/DDBJ databases">
        <title>Analysis of 21 Apiospora genomes using comparative genomics revels a genus with tremendous synthesis potential of carbohydrate active enzymes and secondary metabolites.</title>
        <authorList>
            <person name="Sorensen T."/>
        </authorList>
    </citation>
    <scope>NUCLEOTIDE SEQUENCE [LARGE SCALE GENOMIC DNA]</scope>
    <source>
        <strain evidence="7 8">CBS 117206</strain>
    </source>
</reference>
<evidence type="ECO:0000313" key="7">
    <source>
        <dbReference type="EMBL" id="KAK8121111.1"/>
    </source>
</evidence>
<dbReference type="SMART" id="SM00356">
    <property type="entry name" value="ZnF_C3H1"/>
    <property type="match status" value="1"/>
</dbReference>
<evidence type="ECO:0000256" key="1">
    <source>
        <dbReference type="ARBA" id="ARBA00022723"/>
    </source>
</evidence>
<dbReference type="Proteomes" id="UP001392437">
    <property type="component" value="Unassembled WGS sequence"/>
</dbReference>
<evidence type="ECO:0000313" key="8">
    <source>
        <dbReference type="Proteomes" id="UP001392437"/>
    </source>
</evidence>
<keyword evidence="7" id="KW-0547">Nucleotide-binding</keyword>
<dbReference type="SUPFAM" id="SSF90229">
    <property type="entry name" value="CCCH zinc finger"/>
    <property type="match status" value="1"/>
</dbReference>
<feature type="region of interest" description="Disordered" evidence="5">
    <location>
        <begin position="1"/>
        <end position="28"/>
    </location>
</feature>
<feature type="zinc finger region" description="C3H1-type" evidence="4">
    <location>
        <begin position="59"/>
        <end position="87"/>
    </location>
</feature>
<proteinExistence type="predicted"/>
<evidence type="ECO:0000256" key="2">
    <source>
        <dbReference type="ARBA" id="ARBA00022771"/>
    </source>
</evidence>
<keyword evidence="7" id="KW-0347">Helicase</keyword>
<keyword evidence="1 4" id="KW-0479">Metal-binding</keyword>
<protein>
    <submittedName>
        <fullName evidence="7">Nf-x1 finger and helicase domain protein</fullName>
    </submittedName>
</protein>
<accession>A0AAW0R1M3</accession>
<name>A0AAW0R1M3_9PEZI</name>
<organism evidence="7 8">
    <name type="scientific">Apiospora kogelbergensis</name>
    <dbReference type="NCBI Taxonomy" id="1337665"/>
    <lineage>
        <taxon>Eukaryota</taxon>
        <taxon>Fungi</taxon>
        <taxon>Dikarya</taxon>
        <taxon>Ascomycota</taxon>
        <taxon>Pezizomycotina</taxon>
        <taxon>Sordariomycetes</taxon>
        <taxon>Xylariomycetidae</taxon>
        <taxon>Amphisphaeriales</taxon>
        <taxon>Apiosporaceae</taxon>
        <taxon>Apiospora</taxon>
    </lineage>
</organism>
<feature type="domain" description="C3H1-type" evidence="6">
    <location>
        <begin position="59"/>
        <end position="87"/>
    </location>
</feature>
<dbReference type="GO" id="GO:0008270">
    <property type="term" value="F:zinc ion binding"/>
    <property type="evidence" value="ECO:0007669"/>
    <property type="project" value="UniProtKB-KW"/>
</dbReference>
<evidence type="ECO:0000259" key="6">
    <source>
        <dbReference type="PROSITE" id="PS50103"/>
    </source>
</evidence>
<sequence length="154" mass="17463">MGQGRRSGRSGSIYTRSKSRGLPASHPSNVFTQGLIYEDSIPEEEYPFGGEDIYLPEPIATQKECRYWKQTGTCRFGSSCKFAHTPRTADHIDHWPRPGQQPRHHQPKPVYQHQQQEASRRHLKYVIAPSQPEVSASNEFHPVPGLDADGDTHM</sequence>
<keyword evidence="8" id="KW-1185">Reference proteome</keyword>
<dbReference type="InterPro" id="IPR000571">
    <property type="entry name" value="Znf_CCCH"/>
</dbReference>
<dbReference type="InterPro" id="IPR036855">
    <property type="entry name" value="Znf_CCCH_sf"/>
</dbReference>
<keyword evidence="2 4" id="KW-0863">Zinc-finger</keyword>
<evidence type="ECO:0000256" key="4">
    <source>
        <dbReference type="PROSITE-ProRule" id="PRU00723"/>
    </source>
</evidence>
<evidence type="ECO:0000256" key="3">
    <source>
        <dbReference type="ARBA" id="ARBA00022833"/>
    </source>
</evidence>
<dbReference type="AlphaFoldDB" id="A0AAW0R1M3"/>